<protein>
    <submittedName>
        <fullName evidence="3">Uncharacterized protein</fullName>
    </submittedName>
</protein>
<evidence type="ECO:0000313" key="4">
    <source>
        <dbReference type="Proteomes" id="UP001244563"/>
    </source>
</evidence>
<keyword evidence="2" id="KW-1133">Transmembrane helix</keyword>
<keyword evidence="4" id="KW-1185">Reference proteome</keyword>
<keyword evidence="2" id="KW-0812">Transmembrane</keyword>
<feature type="transmembrane region" description="Helical" evidence="2">
    <location>
        <begin position="56"/>
        <end position="81"/>
    </location>
</feature>
<name>A0ABT9TMI2_PAENI</name>
<feature type="transmembrane region" description="Helical" evidence="2">
    <location>
        <begin position="139"/>
        <end position="160"/>
    </location>
</feature>
<accession>A0ABT9TMI2</accession>
<organism evidence="3 4">
    <name type="scientific">Paenarthrobacter nicotinovorans</name>
    <name type="common">Arthrobacter nicotinovorans</name>
    <dbReference type="NCBI Taxonomy" id="29320"/>
    <lineage>
        <taxon>Bacteria</taxon>
        <taxon>Bacillati</taxon>
        <taxon>Actinomycetota</taxon>
        <taxon>Actinomycetes</taxon>
        <taxon>Micrococcales</taxon>
        <taxon>Micrococcaceae</taxon>
        <taxon>Paenarthrobacter</taxon>
    </lineage>
</organism>
<feature type="region of interest" description="Disordered" evidence="1">
    <location>
        <begin position="165"/>
        <end position="186"/>
    </location>
</feature>
<feature type="transmembrane region" description="Helical" evidence="2">
    <location>
        <begin position="29"/>
        <end position="50"/>
    </location>
</feature>
<dbReference type="RefSeq" id="WP_231949116.1">
    <property type="nucleotide sequence ID" value="NZ_BDDW01000004.1"/>
</dbReference>
<reference evidence="3 4" key="1">
    <citation type="submission" date="2023-07" db="EMBL/GenBank/DDBJ databases">
        <title>Sorghum-associated microbial communities from plants grown in Nebraska, USA.</title>
        <authorList>
            <person name="Schachtman D."/>
        </authorList>
    </citation>
    <scope>NUCLEOTIDE SEQUENCE [LARGE SCALE GENOMIC DNA]</scope>
    <source>
        <strain evidence="3 4">CC523</strain>
    </source>
</reference>
<evidence type="ECO:0000313" key="3">
    <source>
        <dbReference type="EMBL" id="MDQ0102875.1"/>
    </source>
</evidence>
<evidence type="ECO:0000256" key="2">
    <source>
        <dbReference type="SAM" id="Phobius"/>
    </source>
</evidence>
<dbReference type="Proteomes" id="UP001244563">
    <property type="component" value="Unassembled WGS sequence"/>
</dbReference>
<keyword evidence="2" id="KW-0472">Membrane</keyword>
<feature type="compositionally biased region" description="Polar residues" evidence="1">
    <location>
        <begin position="177"/>
        <end position="186"/>
    </location>
</feature>
<sequence>MTHPSADRPVPTLRDLPRERYGSPGMTRFGQLALAFAFLAPSWIMLQVATMVDYDGIGVIIGLVLGGILVPAATISLAVMVGLPLRLIPPINRWWAGNGRIYVLVAAAGLALIASGYLKPTPETLRLNGIDYIPSAPDGGLLMGGWCVLAFLLVNASLPLRWPTNASPAKPTKKRSPNNSGEALEG</sequence>
<dbReference type="EMBL" id="JAUSSW010000006">
    <property type="protein sequence ID" value="MDQ0102875.1"/>
    <property type="molecule type" value="Genomic_DNA"/>
</dbReference>
<proteinExistence type="predicted"/>
<gene>
    <name evidence="3" type="ORF">J2T10_002528</name>
</gene>
<comment type="caution">
    <text evidence="3">The sequence shown here is derived from an EMBL/GenBank/DDBJ whole genome shotgun (WGS) entry which is preliminary data.</text>
</comment>
<feature type="transmembrane region" description="Helical" evidence="2">
    <location>
        <begin position="101"/>
        <end position="119"/>
    </location>
</feature>
<evidence type="ECO:0000256" key="1">
    <source>
        <dbReference type="SAM" id="MobiDB-lite"/>
    </source>
</evidence>